<protein>
    <recommendedName>
        <fullName evidence="4">LaaL</fullName>
    </recommendedName>
</protein>
<reference evidence="2 3" key="1">
    <citation type="submission" date="2020-06" db="EMBL/GenBank/DDBJ databases">
        <title>Lactobacillus rhamnosus QC,genome.</title>
        <authorList>
            <person name="Yi H."/>
            <person name="Jin M."/>
        </authorList>
    </citation>
    <scope>NUCLEOTIDE SEQUENCE [LARGE SCALE GENOMIC DNA]</scope>
    <source>
        <strain evidence="2 3">QC</strain>
    </source>
</reference>
<keyword evidence="1" id="KW-0812">Transmembrane</keyword>
<evidence type="ECO:0000313" key="3">
    <source>
        <dbReference type="Proteomes" id="UP000542889"/>
    </source>
</evidence>
<comment type="caution">
    <text evidence="2">The sequence shown here is derived from an EMBL/GenBank/DDBJ whole genome shotgun (WGS) entry which is preliminary data.</text>
</comment>
<keyword evidence="1" id="KW-1133">Transmembrane helix</keyword>
<sequence>MSLLSIAYVLIAIVAVGVTIFDIVQVRIRARPKVWRILLYLAVAAFSLVLTLQQSRSFDDLISGGFIVVMFLCFASWQKGLADPAIIGGLGSIRMYQNLTGVVLQAQPKGTVLLAQAGNLTVLKLQFRQDPPTINAFLADKMPPDRISIDDQA</sequence>
<dbReference type="EMBL" id="JABXWP010000004">
    <property type="protein sequence ID" value="NVO87684.1"/>
    <property type="molecule type" value="Genomic_DNA"/>
</dbReference>
<organism evidence="2 3">
    <name type="scientific">Lacticaseibacillus rhamnosus</name>
    <name type="common">Lactobacillus rhamnosus</name>
    <dbReference type="NCBI Taxonomy" id="47715"/>
    <lineage>
        <taxon>Bacteria</taxon>
        <taxon>Bacillati</taxon>
        <taxon>Bacillota</taxon>
        <taxon>Bacilli</taxon>
        <taxon>Lactobacillales</taxon>
        <taxon>Lactobacillaceae</taxon>
        <taxon>Lacticaseibacillus</taxon>
    </lineage>
</organism>
<feature type="transmembrane region" description="Helical" evidence="1">
    <location>
        <begin position="61"/>
        <end position="77"/>
    </location>
</feature>
<gene>
    <name evidence="2" type="ORF">HWN39_04120</name>
</gene>
<dbReference type="RefSeq" id="WP_176817721.1">
    <property type="nucleotide sequence ID" value="NZ_JABXWP010000004.1"/>
</dbReference>
<proteinExistence type="predicted"/>
<feature type="transmembrane region" description="Helical" evidence="1">
    <location>
        <begin position="6"/>
        <end position="25"/>
    </location>
</feature>
<dbReference type="AlphaFoldDB" id="A0A7Y7UI42"/>
<keyword evidence="1" id="KW-0472">Membrane</keyword>
<dbReference type="Proteomes" id="UP000542889">
    <property type="component" value="Unassembled WGS sequence"/>
</dbReference>
<evidence type="ECO:0000313" key="2">
    <source>
        <dbReference type="EMBL" id="NVO87684.1"/>
    </source>
</evidence>
<evidence type="ECO:0000256" key="1">
    <source>
        <dbReference type="SAM" id="Phobius"/>
    </source>
</evidence>
<feature type="transmembrane region" description="Helical" evidence="1">
    <location>
        <begin position="37"/>
        <end position="55"/>
    </location>
</feature>
<evidence type="ECO:0008006" key="4">
    <source>
        <dbReference type="Google" id="ProtNLM"/>
    </source>
</evidence>
<accession>A0A7Y7UI42</accession>
<name>A0A7Y7UI42_LACRH</name>